<gene>
    <name evidence="13" type="ORF">SOCEGT47_026540</name>
</gene>
<evidence type="ECO:0000256" key="5">
    <source>
        <dbReference type="ARBA" id="ARBA00023150"/>
    </source>
</evidence>
<dbReference type="GO" id="GO:0006777">
    <property type="term" value="P:Mo-molybdopterin cofactor biosynthetic process"/>
    <property type="evidence" value="ECO:0007669"/>
    <property type="project" value="UniProtKB-KW"/>
</dbReference>
<dbReference type="SUPFAM" id="SSF54690">
    <property type="entry name" value="Molybdopterin synthase subunit MoaE"/>
    <property type="match status" value="1"/>
</dbReference>
<evidence type="ECO:0000256" key="2">
    <source>
        <dbReference type="ARBA" id="ARBA00005426"/>
    </source>
</evidence>
<protein>
    <recommendedName>
        <fullName evidence="4">Molybdopterin synthase catalytic subunit</fullName>
        <ecNumber evidence="3">2.8.1.12</ecNumber>
    </recommendedName>
    <alternativeName>
        <fullName evidence="9">MPT synthase subunit 2</fullName>
    </alternativeName>
    <alternativeName>
        <fullName evidence="7">Molybdenum cofactor biosynthesis protein E</fullName>
    </alternativeName>
    <alternativeName>
        <fullName evidence="8">Molybdopterin-converting factor large subunit</fullName>
    </alternativeName>
    <alternativeName>
        <fullName evidence="10">Molybdopterin-converting factor subunit 2</fullName>
    </alternativeName>
</protein>
<evidence type="ECO:0000256" key="7">
    <source>
        <dbReference type="ARBA" id="ARBA00029745"/>
    </source>
</evidence>
<dbReference type="Proteomes" id="UP000295781">
    <property type="component" value="Chromosome"/>
</dbReference>
<evidence type="ECO:0000256" key="3">
    <source>
        <dbReference type="ARBA" id="ARBA00011950"/>
    </source>
</evidence>
<sequence length="168" mass="17560">MSRIRTEPLGLDELLAAVRHPGAGGVATFLGVVRDVNDGRAVTLLEYEAYGTMAEAELERILAEIAAEIPGVRVAATHRVGALQVGDVAVACAASAPHRGEAFAACRLLIDRIKARLPIWKREHGPDGPYWVGWEDARCGGEHGSGAHHGHGPGARHGHAHGHGGSGA</sequence>
<keyword evidence="5" id="KW-0501">Molybdenum cofactor biosynthesis</keyword>
<dbReference type="OrthoDB" id="9803224at2"/>
<proteinExistence type="inferred from homology"/>
<dbReference type="AlphaFoldDB" id="A0A4P2Q041"/>
<accession>A0A4P2Q041</accession>
<evidence type="ECO:0000256" key="4">
    <source>
        <dbReference type="ARBA" id="ARBA00013858"/>
    </source>
</evidence>
<comment type="pathway">
    <text evidence="1">Cofactor biosynthesis; molybdopterin biosynthesis.</text>
</comment>
<dbReference type="UniPathway" id="UPA00344"/>
<dbReference type="GO" id="GO:0030366">
    <property type="term" value="F:molybdopterin synthase activity"/>
    <property type="evidence" value="ECO:0007669"/>
    <property type="project" value="UniProtKB-EC"/>
</dbReference>
<organism evidence="13 14">
    <name type="scientific">Sorangium cellulosum</name>
    <name type="common">Polyangium cellulosum</name>
    <dbReference type="NCBI Taxonomy" id="56"/>
    <lineage>
        <taxon>Bacteria</taxon>
        <taxon>Pseudomonadati</taxon>
        <taxon>Myxococcota</taxon>
        <taxon>Polyangia</taxon>
        <taxon>Polyangiales</taxon>
        <taxon>Polyangiaceae</taxon>
        <taxon>Sorangium</taxon>
    </lineage>
</organism>
<dbReference type="InterPro" id="IPR036563">
    <property type="entry name" value="MoaE_sf"/>
</dbReference>
<dbReference type="InterPro" id="IPR003448">
    <property type="entry name" value="Mopterin_biosynth_MoaE"/>
</dbReference>
<evidence type="ECO:0000256" key="9">
    <source>
        <dbReference type="ARBA" id="ARBA00030781"/>
    </source>
</evidence>
<evidence type="ECO:0000313" key="13">
    <source>
        <dbReference type="EMBL" id="AUX22153.1"/>
    </source>
</evidence>
<dbReference type="CDD" id="cd00756">
    <property type="entry name" value="MoaE"/>
    <property type="match status" value="1"/>
</dbReference>
<comment type="catalytic activity">
    <reaction evidence="11">
        <text>2 [molybdopterin-synthase sulfur-carrier protein]-C-terminal-Gly-aminoethanethioate + cyclic pyranopterin phosphate + H2O = molybdopterin + 2 [molybdopterin-synthase sulfur-carrier protein]-C-terminal Gly-Gly + 2 H(+)</text>
        <dbReference type="Rhea" id="RHEA:26333"/>
        <dbReference type="Rhea" id="RHEA-COMP:12202"/>
        <dbReference type="Rhea" id="RHEA-COMP:19907"/>
        <dbReference type="ChEBI" id="CHEBI:15377"/>
        <dbReference type="ChEBI" id="CHEBI:15378"/>
        <dbReference type="ChEBI" id="CHEBI:58698"/>
        <dbReference type="ChEBI" id="CHEBI:59648"/>
        <dbReference type="ChEBI" id="CHEBI:90778"/>
        <dbReference type="ChEBI" id="CHEBI:232372"/>
        <dbReference type="EC" id="2.8.1.12"/>
    </reaction>
</comment>
<dbReference type="RefSeq" id="WP_129347363.1">
    <property type="nucleotide sequence ID" value="NZ_CP012670.1"/>
</dbReference>
<reference evidence="13 14" key="1">
    <citation type="submission" date="2015-09" db="EMBL/GenBank/DDBJ databases">
        <title>Sorangium comparison.</title>
        <authorList>
            <person name="Zaburannyi N."/>
            <person name="Bunk B."/>
            <person name="Overmann J."/>
            <person name="Mueller R."/>
        </authorList>
    </citation>
    <scope>NUCLEOTIDE SEQUENCE [LARGE SCALE GENOMIC DNA]</scope>
    <source>
        <strain evidence="13 14">So ceGT47</strain>
    </source>
</reference>
<comment type="similarity">
    <text evidence="2">Belongs to the MoaE family.</text>
</comment>
<dbReference type="EC" id="2.8.1.12" evidence="3"/>
<evidence type="ECO:0000256" key="8">
    <source>
        <dbReference type="ARBA" id="ARBA00030407"/>
    </source>
</evidence>
<evidence type="ECO:0000256" key="10">
    <source>
        <dbReference type="ARBA" id="ARBA00032474"/>
    </source>
</evidence>
<dbReference type="Pfam" id="PF02391">
    <property type="entry name" value="MoaE"/>
    <property type="match status" value="1"/>
</dbReference>
<comment type="subunit">
    <text evidence="6">Heterotetramer of 2 MoaD subunits and 2 MoaE subunits. Also stable as homodimer. The enzyme changes between these two forms during catalysis.</text>
</comment>
<evidence type="ECO:0000256" key="11">
    <source>
        <dbReference type="ARBA" id="ARBA00049878"/>
    </source>
</evidence>
<feature type="compositionally biased region" description="Basic residues" evidence="12">
    <location>
        <begin position="146"/>
        <end position="162"/>
    </location>
</feature>
<evidence type="ECO:0000256" key="6">
    <source>
        <dbReference type="ARBA" id="ARBA00026066"/>
    </source>
</evidence>
<dbReference type="PANTHER" id="PTHR23404">
    <property type="entry name" value="MOLYBDOPTERIN SYNTHASE RELATED"/>
    <property type="match status" value="1"/>
</dbReference>
<evidence type="ECO:0000256" key="1">
    <source>
        <dbReference type="ARBA" id="ARBA00005046"/>
    </source>
</evidence>
<evidence type="ECO:0000256" key="12">
    <source>
        <dbReference type="SAM" id="MobiDB-lite"/>
    </source>
</evidence>
<feature type="region of interest" description="Disordered" evidence="12">
    <location>
        <begin position="143"/>
        <end position="168"/>
    </location>
</feature>
<dbReference type="Gene3D" id="3.90.1170.40">
    <property type="entry name" value="Molybdopterin biosynthesis MoaE subunit"/>
    <property type="match status" value="1"/>
</dbReference>
<dbReference type="EMBL" id="CP012670">
    <property type="protein sequence ID" value="AUX22153.1"/>
    <property type="molecule type" value="Genomic_DNA"/>
</dbReference>
<name>A0A4P2Q041_SORCE</name>
<evidence type="ECO:0000313" key="14">
    <source>
        <dbReference type="Proteomes" id="UP000295781"/>
    </source>
</evidence>